<evidence type="ECO:0000313" key="1">
    <source>
        <dbReference type="EMBL" id="KKJ77210.1"/>
    </source>
</evidence>
<accession>A0A0M2RB52</accession>
<dbReference type="Proteomes" id="UP000034491">
    <property type="component" value="Unassembled WGS sequence"/>
</dbReference>
<gene>
    <name evidence="1" type="ORF">WH95_09165</name>
</gene>
<dbReference type="GO" id="GO:0003677">
    <property type="term" value="F:DNA binding"/>
    <property type="evidence" value="ECO:0007669"/>
    <property type="project" value="InterPro"/>
</dbReference>
<sequence>MNTENLNSGPSKTPSLQDAILVHELLGKGYHQHQIASYLKMNQGRISEIKTGKRFPQAREIADKQGKLF</sequence>
<dbReference type="EMBL" id="LANI01000005">
    <property type="protein sequence ID" value="KKJ77210.1"/>
    <property type="molecule type" value="Genomic_DNA"/>
</dbReference>
<reference evidence="1 2" key="1">
    <citation type="submission" date="2015-03" db="EMBL/GenBank/DDBJ databases">
        <title>Genome sequence of Kiloniella sp. P1-1, isolated from the gut microflora of Pacific white shrimp, Penaeus vannamei.</title>
        <authorList>
            <person name="Shao Z."/>
            <person name="Wang L."/>
            <person name="Li X."/>
        </authorList>
    </citation>
    <scope>NUCLEOTIDE SEQUENCE [LARGE SCALE GENOMIC DNA]</scope>
    <source>
        <strain evidence="1 2">P1-1</strain>
    </source>
</reference>
<comment type="caution">
    <text evidence="1">The sequence shown here is derived from an EMBL/GenBank/DDBJ whole genome shotgun (WGS) entry which is preliminary data.</text>
</comment>
<dbReference type="AlphaFoldDB" id="A0A0M2RB52"/>
<keyword evidence="2" id="KW-1185">Reference proteome</keyword>
<evidence type="ECO:0000313" key="2">
    <source>
        <dbReference type="Proteomes" id="UP000034491"/>
    </source>
</evidence>
<name>A0A0M2RB52_9PROT</name>
<dbReference type="SUPFAM" id="SSF47413">
    <property type="entry name" value="lambda repressor-like DNA-binding domains"/>
    <property type="match status" value="1"/>
</dbReference>
<dbReference type="InterPro" id="IPR010982">
    <property type="entry name" value="Lambda_DNA-bd_dom_sf"/>
</dbReference>
<dbReference type="RefSeq" id="WP_046505881.1">
    <property type="nucleotide sequence ID" value="NZ_LANI01000005.1"/>
</dbReference>
<organism evidence="1 2">
    <name type="scientific">Kiloniella litopenaei</name>
    <dbReference type="NCBI Taxonomy" id="1549748"/>
    <lineage>
        <taxon>Bacteria</taxon>
        <taxon>Pseudomonadati</taxon>
        <taxon>Pseudomonadota</taxon>
        <taxon>Alphaproteobacteria</taxon>
        <taxon>Rhodospirillales</taxon>
        <taxon>Kiloniellaceae</taxon>
        <taxon>Kiloniella</taxon>
    </lineage>
</organism>
<proteinExistence type="predicted"/>
<dbReference type="OrthoDB" id="7869995at2"/>
<protein>
    <submittedName>
        <fullName evidence="1">Uncharacterized protein</fullName>
    </submittedName>
</protein>